<keyword evidence="3" id="KW-1185">Reference proteome</keyword>
<keyword evidence="1" id="KW-1133">Transmembrane helix</keyword>
<feature type="transmembrane region" description="Helical" evidence="1">
    <location>
        <begin position="85"/>
        <end position="107"/>
    </location>
</feature>
<name>A0ABZ0QME4_9FIRM</name>
<protein>
    <submittedName>
        <fullName evidence="2">Uncharacterized protein</fullName>
    </submittedName>
</protein>
<evidence type="ECO:0000313" key="3">
    <source>
        <dbReference type="Proteomes" id="UP001304683"/>
    </source>
</evidence>
<dbReference type="RefSeq" id="WP_318750474.1">
    <property type="nucleotide sequence ID" value="NZ_CP132508.1"/>
</dbReference>
<evidence type="ECO:0000256" key="1">
    <source>
        <dbReference type="SAM" id="Phobius"/>
    </source>
</evidence>
<feature type="transmembrane region" description="Helical" evidence="1">
    <location>
        <begin position="38"/>
        <end position="55"/>
    </location>
</feature>
<feature type="transmembrane region" description="Helical" evidence="1">
    <location>
        <begin position="61"/>
        <end position="78"/>
    </location>
</feature>
<dbReference type="EMBL" id="CP132508">
    <property type="protein sequence ID" value="WPD18661.1"/>
    <property type="molecule type" value="Genomic_DNA"/>
</dbReference>
<keyword evidence="1" id="KW-0472">Membrane</keyword>
<gene>
    <name evidence="2" type="ORF">Q5761_09890</name>
</gene>
<feature type="transmembrane region" description="Helical" evidence="1">
    <location>
        <begin position="6"/>
        <end position="31"/>
    </location>
</feature>
<evidence type="ECO:0000313" key="2">
    <source>
        <dbReference type="EMBL" id="WPD18661.1"/>
    </source>
</evidence>
<dbReference type="Proteomes" id="UP001304683">
    <property type="component" value="Chromosome"/>
</dbReference>
<proteinExistence type="predicted"/>
<reference evidence="2 3" key="1">
    <citation type="submission" date="2023-08" db="EMBL/GenBank/DDBJ databases">
        <title>Genome sequence of Thermaerobacter compostii strain Ins1, a spore-forming filamentous bacterium isolated from a deep geothermal reservoir.</title>
        <authorList>
            <person name="Bregnard D."/>
            <person name="Gonzalez D."/>
            <person name="Junier P."/>
        </authorList>
    </citation>
    <scope>NUCLEOTIDE SEQUENCE [LARGE SCALE GENOMIC DNA]</scope>
    <source>
        <strain evidence="2 3">Ins1</strain>
    </source>
</reference>
<keyword evidence="1" id="KW-0812">Transmembrane</keyword>
<organism evidence="2 3">
    <name type="scientific">Thermaerobacter composti</name>
    <dbReference type="NCBI Taxonomy" id="554949"/>
    <lineage>
        <taxon>Bacteria</taxon>
        <taxon>Bacillati</taxon>
        <taxon>Bacillota</taxon>
        <taxon>Clostridia</taxon>
        <taxon>Eubacteriales</taxon>
        <taxon>Clostridiales Family XVII. Incertae Sedis</taxon>
        <taxon>Thermaerobacter</taxon>
    </lineage>
</organism>
<accession>A0ABZ0QME4</accession>
<sequence>MALAELSTLLLGALVGIPGWILTVGCGMAGLLTRRVGWVYAAAVFAIGPLSYFSATPRFQYVAPVGIVLAVAALVVLRRRGDLRVAAVLATVPLVAILAWILVSAIATGQI</sequence>